<dbReference type="PRINTS" id="PR01594">
    <property type="entry name" value="SECBCHAPRONE"/>
</dbReference>
<dbReference type="Proteomes" id="UP000298791">
    <property type="component" value="Chromosome"/>
</dbReference>
<dbReference type="InterPro" id="IPR035958">
    <property type="entry name" value="SecB-like_sf"/>
</dbReference>
<dbReference type="GO" id="GO:0006457">
    <property type="term" value="P:protein folding"/>
    <property type="evidence" value="ECO:0007669"/>
    <property type="project" value="UniProtKB-UniRule"/>
</dbReference>
<dbReference type="SUPFAM" id="SSF54611">
    <property type="entry name" value="SecB-like"/>
    <property type="match status" value="1"/>
</dbReference>
<dbReference type="OrthoDB" id="9795145at2"/>
<dbReference type="GO" id="GO:0051262">
    <property type="term" value="P:protein tetramerization"/>
    <property type="evidence" value="ECO:0007669"/>
    <property type="project" value="InterPro"/>
</dbReference>
<keyword evidence="3 5" id="KW-0653">Protein transport</keyword>
<gene>
    <name evidence="5 6" type="primary">secB</name>
    <name evidence="6" type="ORF">D9V64_00270</name>
</gene>
<dbReference type="HAMAP" id="MF_00821">
    <property type="entry name" value="SecB"/>
    <property type="match status" value="1"/>
</dbReference>
<evidence type="ECO:0000256" key="5">
    <source>
        <dbReference type="HAMAP-Rule" id="MF_00821"/>
    </source>
</evidence>
<dbReference type="InterPro" id="IPR003708">
    <property type="entry name" value="SecB"/>
</dbReference>
<dbReference type="PANTHER" id="PTHR36918:SF1">
    <property type="entry name" value="PROTEIN-EXPORT PROTEIN SECB"/>
    <property type="match status" value="1"/>
</dbReference>
<dbReference type="RefSeq" id="WP_158366250.1">
    <property type="nucleotide sequence ID" value="NZ_CP034885.1"/>
</dbReference>
<comment type="function">
    <text evidence="5">One of the proteins required for the normal export of preproteins out of the cell cytoplasm. It is a molecular chaperone that binds to a subset of precursor proteins, maintaining them in a translocation-competent state. It also specifically binds to its receptor SecA.</text>
</comment>
<dbReference type="PANTHER" id="PTHR36918">
    <property type="match status" value="1"/>
</dbReference>
<evidence type="ECO:0000256" key="1">
    <source>
        <dbReference type="ARBA" id="ARBA00009990"/>
    </source>
</evidence>
<reference evidence="6 7" key="2">
    <citation type="submission" date="2019-05" db="EMBL/GenBank/DDBJ databases">
        <title>Genome evolution of the obligate endosymbiont Buchnera aphidicola.</title>
        <authorList>
            <person name="Moran N.A."/>
        </authorList>
    </citation>
    <scope>NUCLEOTIDE SEQUENCE [LARGE SCALE GENOMIC DNA]</scope>
    <source>
        <strain evidence="6 7">Ane</strain>
    </source>
</reference>
<protein>
    <recommendedName>
        <fullName evidence="5">Protein-export protein SecB</fullName>
    </recommendedName>
</protein>
<sequence>MSKEKLKEQVFLIHRIYVKDISFEAPNTPQIFEKECIPNMKFNINTDVKELKLNVFEVTLKVRVIVQSEKDLVFLCDVHQAGVFFISNLNEQELRHCVSSYCPSILFPYARTCISTLVTYGSFPQLNLVPINFDHFFNKHKKFKKDDVIIN</sequence>
<dbReference type="AlphaFoldDB" id="A0A4D6XWK5"/>
<comment type="subunit">
    <text evidence="5">Homotetramer, a dimer of dimers. One homotetramer interacts with 1 SecA dimer.</text>
</comment>
<comment type="subcellular location">
    <subcellularLocation>
        <location evidence="5">Cytoplasm</location>
    </subcellularLocation>
</comment>
<dbReference type="Pfam" id="PF02556">
    <property type="entry name" value="SecB"/>
    <property type="match status" value="1"/>
</dbReference>
<dbReference type="Gene3D" id="3.10.420.10">
    <property type="entry name" value="SecB-like"/>
    <property type="match status" value="1"/>
</dbReference>
<comment type="similarity">
    <text evidence="1 5">Belongs to the SecB family.</text>
</comment>
<reference evidence="6 7" key="1">
    <citation type="submission" date="2018-12" db="EMBL/GenBank/DDBJ databases">
        <authorList>
            <person name="Chong R.A."/>
        </authorList>
    </citation>
    <scope>NUCLEOTIDE SEQUENCE [LARGE SCALE GENOMIC DNA]</scope>
    <source>
        <strain evidence="6 7">Ane</strain>
    </source>
</reference>
<dbReference type="NCBIfam" id="NF004393">
    <property type="entry name" value="PRK05751.1-4"/>
    <property type="match status" value="1"/>
</dbReference>
<accession>A0A4D6XWK5</accession>
<organism evidence="6 7">
    <name type="scientific">Buchnera aphidicola</name>
    <name type="common">Aphis nerii</name>
    <dbReference type="NCBI Taxonomy" id="1241835"/>
    <lineage>
        <taxon>Bacteria</taxon>
        <taxon>Pseudomonadati</taxon>
        <taxon>Pseudomonadota</taxon>
        <taxon>Gammaproteobacteria</taxon>
        <taxon>Enterobacterales</taxon>
        <taxon>Erwiniaceae</taxon>
        <taxon>Buchnera</taxon>
    </lineage>
</organism>
<proteinExistence type="inferred from homology"/>
<evidence type="ECO:0000256" key="3">
    <source>
        <dbReference type="ARBA" id="ARBA00022927"/>
    </source>
</evidence>
<dbReference type="GO" id="GO:0015031">
    <property type="term" value="P:protein transport"/>
    <property type="evidence" value="ECO:0007669"/>
    <property type="project" value="UniProtKB-UniRule"/>
</dbReference>
<dbReference type="NCBIfam" id="TIGR00809">
    <property type="entry name" value="secB"/>
    <property type="match status" value="1"/>
</dbReference>
<evidence type="ECO:0000313" key="7">
    <source>
        <dbReference type="Proteomes" id="UP000298791"/>
    </source>
</evidence>
<evidence type="ECO:0000256" key="2">
    <source>
        <dbReference type="ARBA" id="ARBA00022448"/>
    </source>
</evidence>
<name>A0A4D6XWK5_9GAMM</name>
<dbReference type="GO" id="GO:0051082">
    <property type="term" value="F:unfolded protein binding"/>
    <property type="evidence" value="ECO:0007669"/>
    <property type="project" value="InterPro"/>
</dbReference>
<dbReference type="GO" id="GO:0005737">
    <property type="term" value="C:cytoplasm"/>
    <property type="evidence" value="ECO:0007669"/>
    <property type="project" value="UniProtKB-SubCell"/>
</dbReference>
<keyword evidence="4 5" id="KW-0811">Translocation</keyword>
<keyword evidence="2 5" id="KW-0813">Transport</keyword>
<evidence type="ECO:0000256" key="4">
    <source>
        <dbReference type="ARBA" id="ARBA00023010"/>
    </source>
</evidence>
<keyword evidence="5" id="KW-0963">Cytoplasm</keyword>
<dbReference type="EMBL" id="CP034885">
    <property type="protein sequence ID" value="QCI18620.1"/>
    <property type="molecule type" value="Genomic_DNA"/>
</dbReference>
<keyword evidence="5" id="KW-0143">Chaperone</keyword>
<evidence type="ECO:0000313" key="6">
    <source>
        <dbReference type="EMBL" id="QCI18620.1"/>
    </source>
</evidence>